<dbReference type="Pfam" id="PF07536">
    <property type="entry name" value="HWE_HK"/>
    <property type="match status" value="1"/>
</dbReference>
<dbReference type="Gene3D" id="3.30.565.10">
    <property type="entry name" value="Histidine kinase-like ATPase, C-terminal domain"/>
    <property type="match status" value="1"/>
</dbReference>
<evidence type="ECO:0000256" key="1">
    <source>
        <dbReference type="ARBA" id="ARBA00000085"/>
    </source>
</evidence>
<feature type="domain" description="Signal transduction histidine kinase HWE region" evidence="8">
    <location>
        <begin position="164"/>
        <end position="245"/>
    </location>
</feature>
<dbReference type="EMBL" id="PHUF01000003">
    <property type="protein sequence ID" value="PKB19217.1"/>
    <property type="molecule type" value="Genomic_DNA"/>
</dbReference>
<dbReference type="PANTHER" id="PTHR41523">
    <property type="entry name" value="TWO-COMPONENT SYSTEM SENSOR PROTEIN"/>
    <property type="match status" value="1"/>
</dbReference>
<evidence type="ECO:0000256" key="2">
    <source>
        <dbReference type="ARBA" id="ARBA00012438"/>
    </source>
</evidence>
<dbReference type="InterPro" id="IPR013656">
    <property type="entry name" value="PAS_4"/>
</dbReference>
<evidence type="ECO:0000256" key="5">
    <source>
        <dbReference type="ARBA" id="ARBA00022741"/>
    </source>
</evidence>
<protein>
    <recommendedName>
        <fullName evidence="2">histidine kinase</fullName>
        <ecNumber evidence="2">2.7.13.3</ecNumber>
    </recommendedName>
</protein>
<dbReference type="SUPFAM" id="SSF55874">
    <property type="entry name" value="ATPase domain of HSP90 chaperone/DNA topoisomerase II/histidine kinase"/>
    <property type="match status" value="1"/>
</dbReference>
<evidence type="ECO:0000256" key="6">
    <source>
        <dbReference type="ARBA" id="ARBA00022777"/>
    </source>
</evidence>
<evidence type="ECO:0000256" key="4">
    <source>
        <dbReference type="ARBA" id="ARBA00022679"/>
    </source>
</evidence>
<dbReference type="GO" id="GO:0004673">
    <property type="term" value="F:protein histidine kinase activity"/>
    <property type="evidence" value="ECO:0007669"/>
    <property type="project" value="UniProtKB-EC"/>
</dbReference>
<evidence type="ECO:0000313" key="10">
    <source>
        <dbReference type="Proteomes" id="UP000232587"/>
    </source>
</evidence>
<proteinExistence type="predicted"/>
<dbReference type="SMART" id="SM00911">
    <property type="entry name" value="HWE_HK"/>
    <property type="match status" value="1"/>
</dbReference>
<keyword evidence="7" id="KW-0067">ATP-binding</keyword>
<dbReference type="OrthoDB" id="9760752at2"/>
<keyword evidence="10" id="KW-1185">Reference proteome</keyword>
<comment type="catalytic activity">
    <reaction evidence="1">
        <text>ATP + protein L-histidine = ADP + protein N-phospho-L-histidine.</text>
        <dbReference type="EC" id="2.7.13.3"/>
    </reaction>
</comment>
<dbReference type="InterPro" id="IPR011102">
    <property type="entry name" value="Sig_transdc_His_kinase_HWE"/>
</dbReference>
<evidence type="ECO:0000259" key="8">
    <source>
        <dbReference type="SMART" id="SM00911"/>
    </source>
</evidence>
<keyword evidence="5" id="KW-0547">Nucleotide-binding</keyword>
<dbReference type="Gene3D" id="3.30.450.20">
    <property type="entry name" value="PAS domain"/>
    <property type="match status" value="1"/>
</dbReference>
<accession>A0A2N0HJU0</accession>
<evidence type="ECO:0000256" key="7">
    <source>
        <dbReference type="ARBA" id="ARBA00022840"/>
    </source>
</evidence>
<dbReference type="PANTHER" id="PTHR41523:SF8">
    <property type="entry name" value="ETHYLENE RESPONSE SENSOR PROTEIN"/>
    <property type="match status" value="1"/>
</dbReference>
<dbReference type="Proteomes" id="UP000232587">
    <property type="component" value="Unassembled WGS sequence"/>
</dbReference>
<organism evidence="9 10">
    <name type="scientific">Novosphingobium kunmingense</name>
    <dbReference type="NCBI Taxonomy" id="1211806"/>
    <lineage>
        <taxon>Bacteria</taxon>
        <taxon>Pseudomonadati</taxon>
        <taxon>Pseudomonadota</taxon>
        <taxon>Alphaproteobacteria</taxon>
        <taxon>Sphingomonadales</taxon>
        <taxon>Sphingomonadaceae</taxon>
        <taxon>Novosphingobium</taxon>
    </lineage>
</organism>
<dbReference type="InterPro" id="IPR036890">
    <property type="entry name" value="HATPase_C_sf"/>
</dbReference>
<keyword evidence="4" id="KW-0808">Transferase</keyword>
<keyword evidence="3" id="KW-0597">Phosphoprotein</keyword>
<evidence type="ECO:0000313" key="9">
    <source>
        <dbReference type="EMBL" id="PKB19217.1"/>
    </source>
</evidence>
<dbReference type="EC" id="2.7.13.3" evidence="2"/>
<evidence type="ECO:0000256" key="3">
    <source>
        <dbReference type="ARBA" id="ARBA00022553"/>
    </source>
</evidence>
<dbReference type="GO" id="GO:0005524">
    <property type="term" value="F:ATP binding"/>
    <property type="evidence" value="ECO:0007669"/>
    <property type="project" value="UniProtKB-KW"/>
</dbReference>
<keyword evidence="6 9" id="KW-0418">Kinase</keyword>
<dbReference type="Pfam" id="PF08448">
    <property type="entry name" value="PAS_4"/>
    <property type="match status" value="1"/>
</dbReference>
<comment type="caution">
    <text evidence="9">The sequence shown here is derived from an EMBL/GenBank/DDBJ whole genome shotgun (WGS) entry which is preliminary data.</text>
</comment>
<dbReference type="RefSeq" id="WP_100866716.1">
    <property type="nucleotide sequence ID" value="NZ_PHUF01000003.1"/>
</dbReference>
<reference evidence="9 10" key="1">
    <citation type="submission" date="2017-11" db="EMBL/GenBank/DDBJ databases">
        <title>Genomic Encyclopedia of Type Strains, Phase III (KMG-III): the genomes of soil and plant-associated and newly described type strains.</title>
        <authorList>
            <person name="Whitman W."/>
        </authorList>
    </citation>
    <scope>NUCLEOTIDE SEQUENCE [LARGE SCALE GENOMIC DNA]</scope>
    <source>
        <strain evidence="9 10">CGMCC 1.12274</strain>
    </source>
</reference>
<gene>
    <name evidence="9" type="ORF">B0I00_1447</name>
</gene>
<dbReference type="AlphaFoldDB" id="A0A2N0HJU0"/>
<sequence>MLSFLEGGGNCAELIRGADWVGHPLGPPETWSAVLKTTTSTMLASHFPQCLLWGPDGLMLYNDAYAPLMGDKPCAVGRPVGEVWSDVWGEIGPIFDRAMAGESTFFKDMELHTERHGFAEQAWFTFSYTPVRDEFGKVLGVLNTVIETTDTILAKQRIELLNGELAHRMKNTFSVVNAISMQTFGSKSGSDSPQRRFADRLAALAAAQDLLLHGSFGRVPLREAVSGTLSPHLPHKDALVLDGPPLVLVGKQVFGLVLALHELATNAVKYGAFAREGGTVTISWQGGRPRSDDPFELTWRESGVGAVAAPERAGFGTRLVTRALPMEFGGTAEIAYGEDGIVFTLRSTMKTIEG</sequence>
<name>A0A2N0HJU0_9SPHN</name>